<dbReference type="AlphaFoldDB" id="A0A0F3RI99"/>
<dbReference type="RefSeq" id="WP_045805567.1">
    <property type="nucleotide sequence ID" value="NZ_LAOQ01000002.1"/>
</dbReference>
<proteinExistence type="predicted"/>
<evidence type="ECO:0000313" key="2">
    <source>
        <dbReference type="Proteomes" id="UP000033736"/>
    </source>
</evidence>
<dbReference type="EMBL" id="LAOQ01000002">
    <property type="protein sequence ID" value="KJW04929.1"/>
    <property type="molecule type" value="Genomic_DNA"/>
</dbReference>
<keyword evidence="2" id="KW-1185">Reference proteome</keyword>
<protein>
    <recommendedName>
        <fullName evidence="3">Tetratricopeptide repeat family protein</fullName>
    </recommendedName>
</protein>
<evidence type="ECO:0008006" key="3">
    <source>
        <dbReference type="Google" id="ProtNLM"/>
    </source>
</evidence>
<reference evidence="1 2" key="1">
    <citation type="submission" date="2015-01" db="EMBL/GenBank/DDBJ databases">
        <title>Genome Sequencing of Rickettsiales /home/snadendla/prok_pipe/test/illegal_ec_num.txt.</title>
        <authorList>
            <person name="Daugherty S.C."/>
            <person name="Su Q."/>
            <person name="Abolude K."/>
            <person name="Beier-Sexton M."/>
            <person name="Carlyon J.A."/>
            <person name="Carter R."/>
            <person name="Day N.P."/>
            <person name="Dumler S.J."/>
            <person name="Dyachenko V."/>
            <person name="Godinez A."/>
            <person name="Kurtti T.J."/>
            <person name="Lichay M."/>
            <person name="Mullins K.E."/>
            <person name="Ott S."/>
            <person name="Pappas-Brown V."/>
            <person name="Paris D.H."/>
            <person name="Patel P."/>
            <person name="Richards A.L."/>
            <person name="Sadzewicz L."/>
            <person name="Sears K."/>
            <person name="Seidman D."/>
            <person name="Sengamalay N."/>
            <person name="Stenos J."/>
            <person name="Tallon L.J."/>
            <person name="Vincent G."/>
            <person name="Fraser C.M."/>
            <person name="Munderloh U."/>
            <person name="Dunning-Hotopp J.C."/>
        </authorList>
    </citation>
    <scope>NUCLEOTIDE SEQUENCE [LARGE SCALE GENOMIC DNA]</scope>
    <source>
        <strain evidence="1 2">T170-B</strain>
    </source>
</reference>
<name>A0A0F3RI99_9RICK</name>
<organism evidence="1 2">
    <name type="scientific">Rickettsia argasii T170-B</name>
    <dbReference type="NCBI Taxonomy" id="1268837"/>
    <lineage>
        <taxon>Bacteria</taxon>
        <taxon>Pseudomonadati</taxon>
        <taxon>Pseudomonadota</taxon>
        <taxon>Alphaproteobacteria</taxon>
        <taxon>Rickettsiales</taxon>
        <taxon>Rickettsiaceae</taxon>
        <taxon>Rickettsieae</taxon>
        <taxon>Rickettsia</taxon>
        <taxon>spotted fever group</taxon>
    </lineage>
</organism>
<dbReference type="PATRIC" id="fig|1268837.3.peg.740"/>
<gene>
    <name evidence="1" type="ORF">RAT170B_0624</name>
</gene>
<comment type="caution">
    <text evidence="1">The sequence shown here is derived from an EMBL/GenBank/DDBJ whole genome shotgun (WGS) entry which is preliminary data.</text>
</comment>
<sequence length="96" mass="11055">MAKTFVAEGDALVLLNQNEEAVDTYATAENIYWNNYKENMENVYEISNMYFAAAKASCTLPKKFWYEKFRNNQIEQFGADHPNSIKILNLKCDGSN</sequence>
<evidence type="ECO:0000313" key="1">
    <source>
        <dbReference type="EMBL" id="KJW04929.1"/>
    </source>
</evidence>
<accession>A0A0F3RI99</accession>
<dbReference type="Proteomes" id="UP000033736">
    <property type="component" value="Unassembled WGS sequence"/>
</dbReference>